<sequence>MRHPSRLVESFHQALPGAAVCATVPSGAVPQEATALAREALLVSPHLLGWLARAADASRPAVPGADGVPRRAALTEAFAVRFAAEHLLRFDASGAYSTRAGTDATSAPHVDAVWRPGDADPAALQVASALRDHSLVDGVEPSPVGVTAWAQPWSPTWLEFEVSVRSTGVGTTIGTEPPPGGGWARPTSSRSTGTTRPRRRRCARSSRGCR</sequence>
<proteinExistence type="predicted"/>
<comment type="caution">
    <text evidence="2">The sequence shown here is derived from an EMBL/GenBank/DDBJ whole genome shotgun (WGS) entry which is preliminary data.</text>
</comment>
<protein>
    <submittedName>
        <fullName evidence="2">Uncharacterized protein</fullName>
    </submittedName>
</protein>
<evidence type="ECO:0000256" key="1">
    <source>
        <dbReference type="SAM" id="MobiDB-lite"/>
    </source>
</evidence>
<evidence type="ECO:0000313" key="3">
    <source>
        <dbReference type="Proteomes" id="UP001157017"/>
    </source>
</evidence>
<gene>
    <name evidence="2" type="ORF">GCM10025868_42320</name>
</gene>
<feature type="compositionally biased region" description="Basic residues" evidence="1">
    <location>
        <begin position="196"/>
        <end position="210"/>
    </location>
</feature>
<reference evidence="3" key="1">
    <citation type="journal article" date="2019" name="Int. J. Syst. Evol. Microbiol.">
        <title>The Global Catalogue of Microorganisms (GCM) 10K type strain sequencing project: providing services to taxonomists for standard genome sequencing and annotation.</title>
        <authorList>
            <consortium name="The Broad Institute Genomics Platform"/>
            <consortium name="The Broad Institute Genome Sequencing Center for Infectious Disease"/>
            <person name="Wu L."/>
            <person name="Ma J."/>
        </authorList>
    </citation>
    <scope>NUCLEOTIDE SEQUENCE [LARGE SCALE GENOMIC DNA]</scope>
    <source>
        <strain evidence="3">NBRC 108730</strain>
    </source>
</reference>
<dbReference type="EMBL" id="BSUZ01000001">
    <property type="protein sequence ID" value="GMA88982.1"/>
    <property type="molecule type" value="Genomic_DNA"/>
</dbReference>
<keyword evidence="3" id="KW-1185">Reference proteome</keyword>
<evidence type="ECO:0000313" key="2">
    <source>
        <dbReference type="EMBL" id="GMA88982.1"/>
    </source>
</evidence>
<organism evidence="2 3">
    <name type="scientific">Angustibacter aerolatus</name>
    <dbReference type="NCBI Taxonomy" id="1162965"/>
    <lineage>
        <taxon>Bacteria</taxon>
        <taxon>Bacillati</taxon>
        <taxon>Actinomycetota</taxon>
        <taxon>Actinomycetes</taxon>
        <taxon>Kineosporiales</taxon>
        <taxon>Kineosporiaceae</taxon>
    </lineage>
</organism>
<name>A0ABQ6JQ61_9ACTN</name>
<feature type="region of interest" description="Disordered" evidence="1">
    <location>
        <begin position="169"/>
        <end position="210"/>
    </location>
</feature>
<dbReference type="Proteomes" id="UP001157017">
    <property type="component" value="Unassembled WGS sequence"/>
</dbReference>
<feature type="compositionally biased region" description="Low complexity" evidence="1">
    <location>
        <begin position="184"/>
        <end position="195"/>
    </location>
</feature>
<accession>A0ABQ6JQ61</accession>